<feature type="modified residue" description="N6-(pyridoxal phosphate)lysine" evidence="4">
    <location>
        <position position="191"/>
    </location>
</feature>
<organism evidence="6 7">
    <name type="scientific">Stella humosa</name>
    <dbReference type="NCBI Taxonomy" id="94"/>
    <lineage>
        <taxon>Bacteria</taxon>
        <taxon>Pseudomonadati</taxon>
        <taxon>Pseudomonadota</taxon>
        <taxon>Alphaproteobacteria</taxon>
        <taxon>Rhodospirillales</taxon>
        <taxon>Stellaceae</taxon>
        <taxon>Stella</taxon>
    </lineage>
</organism>
<dbReference type="InterPro" id="IPR015421">
    <property type="entry name" value="PyrdxlP-dep_Trfase_major"/>
</dbReference>
<dbReference type="InterPro" id="IPR015422">
    <property type="entry name" value="PyrdxlP-dep_Trfase_small"/>
</dbReference>
<dbReference type="Proteomes" id="UP000278222">
    <property type="component" value="Unassembled WGS sequence"/>
</dbReference>
<dbReference type="OrthoDB" id="9768668at2"/>
<sequence length="373" mass="39323">MASPIPQTDPKAGYLDLKADIDAAVARVLNGGWYILGQEVGAFEKEFAAWCGNSHGIGVANGTDALVLALRGLGAGPGDIVATVSHTAVATVAAIELTGATPLLLDIEAETFCMDPAALEAAFAREGSRIKVVIPVHLYGHPADLGAIVALARKHGAKIIEDCSQAHGAAIAGKRVGTFGDVAAFSLYPTKNLGALGDGGVITTDDPALAQRIRELREYGWRDRYISATAGMNSRLDEMQAAILRAKLVHLDRDNGRRQAVAAHYDDALANSGLRLPTVRPGATHVYHQYVVRADDRDGLRQKLKDAGIATNIHYPAPVHLQPAYQGRTPLGPTGMAATEACQGQILSLPMFPQLADADARRVTAAIVQALRG</sequence>
<dbReference type="InterPro" id="IPR015424">
    <property type="entry name" value="PyrdxlP-dep_Trfase"/>
</dbReference>
<evidence type="ECO:0000256" key="4">
    <source>
        <dbReference type="PIRSR" id="PIRSR000390-2"/>
    </source>
</evidence>
<evidence type="ECO:0000313" key="7">
    <source>
        <dbReference type="Proteomes" id="UP000278222"/>
    </source>
</evidence>
<accession>A0A3N1MBV8</accession>
<dbReference type="PANTHER" id="PTHR30244:SF36">
    <property type="entry name" value="3-OXO-GLUCOSE-6-PHOSPHATE:GLUTAMATE AMINOTRANSFERASE"/>
    <property type="match status" value="1"/>
</dbReference>
<evidence type="ECO:0000256" key="3">
    <source>
        <dbReference type="PIRSR" id="PIRSR000390-1"/>
    </source>
</evidence>
<dbReference type="SUPFAM" id="SSF53383">
    <property type="entry name" value="PLP-dependent transferases"/>
    <property type="match status" value="1"/>
</dbReference>
<keyword evidence="7" id="KW-1185">Reference proteome</keyword>
<reference evidence="6 7" key="1">
    <citation type="submission" date="2018-11" db="EMBL/GenBank/DDBJ databases">
        <title>Genomic Encyclopedia of Type Strains, Phase IV (KMG-IV): sequencing the most valuable type-strain genomes for metagenomic binning, comparative biology and taxonomic classification.</title>
        <authorList>
            <person name="Goeker M."/>
        </authorList>
    </citation>
    <scope>NUCLEOTIDE SEQUENCE [LARGE SCALE GENOMIC DNA]</scope>
    <source>
        <strain evidence="6 7">DSM 5900</strain>
    </source>
</reference>
<dbReference type="Gene3D" id="3.90.1150.10">
    <property type="entry name" value="Aspartate Aminotransferase, domain 1"/>
    <property type="match status" value="1"/>
</dbReference>
<dbReference type="CDD" id="cd00616">
    <property type="entry name" value="AHBA_syn"/>
    <property type="match status" value="1"/>
</dbReference>
<proteinExistence type="inferred from homology"/>
<gene>
    <name evidence="6" type="ORF">EDC65_0073</name>
</gene>
<dbReference type="AlphaFoldDB" id="A0A3N1MBV8"/>
<comment type="caution">
    <text evidence="6">The sequence shown here is derived from an EMBL/GenBank/DDBJ whole genome shotgun (WGS) entry which is preliminary data.</text>
</comment>
<evidence type="ECO:0000256" key="5">
    <source>
        <dbReference type="RuleBase" id="RU004508"/>
    </source>
</evidence>
<evidence type="ECO:0000313" key="6">
    <source>
        <dbReference type="EMBL" id="ROQ03312.1"/>
    </source>
</evidence>
<dbReference type="PIRSF" id="PIRSF000390">
    <property type="entry name" value="PLP_StrS"/>
    <property type="match status" value="1"/>
</dbReference>
<dbReference type="RefSeq" id="WP_123687722.1">
    <property type="nucleotide sequence ID" value="NZ_AP019700.1"/>
</dbReference>
<dbReference type="Gene3D" id="3.40.640.10">
    <property type="entry name" value="Type I PLP-dependent aspartate aminotransferase-like (Major domain)"/>
    <property type="match status" value="1"/>
</dbReference>
<protein>
    <submittedName>
        <fullName evidence="6">dTDP-4-amino-4,6-dideoxygalactose transaminase</fullName>
    </submittedName>
</protein>
<dbReference type="GO" id="GO:0000271">
    <property type="term" value="P:polysaccharide biosynthetic process"/>
    <property type="evidence" value="ECO:0007669"/>
    <property type="project" value="TreeGrafter"/>
</dbReference>
<evidence type="ECO:0000256" key="1">
    <source>
        <dbReference type="ARBA" id="ARBA00022898"/>
    </source>
</evidence>
<dbReference type="GO" id="GO:0030170">
    <property type="term" value="F:pyridoxal phosphate binding"/>
    <property type="evidence" value="ECO:0007669"/>
    <property type="project" value="TreeGrafter"/>
</dbReference>
<dbReference type="EMBL" id="RJKX01000002">
    <property type="protein sequence ID" value="ROQ03312.1"/>
    <property type="molecule type" value="Genomic_DNA"/>
</dbReference>
<dbReference type="InterPro" id="IPR000653">
    <property type="entry name" value="DegT/StrS_aminotransferase"/>
</dbReference>
<dbReference type="PANTHER" id="PTHR30244">
    <property type="entry name" value="TRANSAMINASE"/>
    <property type="match status" value="1"/>
</dbReference>
<feature type="active site" description="Proton acceptor" evidence="3">
    <location>
        <position position="191"/>
    </location>
</feature>
<name>A0A3N1MBV8_9PROT</name>
<dbReference type="GO" id="GO:0008483">
    <property type="term" value="F:transaminase activity"/>
    <property type="evidence" value="ECO:0007669"/>
    <property type="project" value="TreeGrafter"/>
</dbReference>
<dbReference type="Pfam" id="PF01041">
    <property type="entry name" value="DegT_DnrJ_EryC1"/>
    <property type="match status" value="1"/>
</dbReference>
<keyword evidence="1 4" id="KW-0663">Pyridoxal phosphate</keyword>
<evidence type="ECO:0000256" key="2">
    <source>
        <dbReference type="ARBA" id="ARBA00037999"/>
    </source>
</evidence>
<comment type="similarity">
    <text evidence="2 5">Belongs to the DegT/DnrJ/EryC1 family.</text>
</comment>